<protein>
    <recommendedName>
        <fullName evidence="3">DUF1652 domain-containing protein</fullName>
    </recommendedName>
</protein>
<accession>A0A7Z0AVP6</accession>
<reference evidence="1 2" key="1">
    <citation type="submission" date="2020-07" db="EMBL/GenBank/DDBJ databases">
        <title>Exploring microbial biodiversity for novel pathways involved in the catabolism of aromatic compounds derived from lignin.</title>
        <authorList>
            <person name="Elkins J."/>
        </authorList>
    </citation>
    <scope>NUCLEOTIDE SEQUENCE [LARGE SCALE GENOMIC DNA]</scope>
    <source>
        <strain evidence="1 2">VanB</strain>
    </source>
</reference>
<comment type="caution">
    <text evidence="1">The sequence shown here is derived from an EMBL/GenBank/DDBJ whole genome shotgun (WGS) entry which is preliminary data.</text>
</comment>
<dbReference type="Proteomes" id="UP000553035">
    <property type="component" value="Unassembled WGS sequence"/>
</dbReference>
<dbReference type="RefSeq" id="WP_179694770.1">
    <property type="nucleotide sequence ID" value="NZ_JACCAT010000001.1"/>
</dbReference>
<dbReference type="InterPro" id="IPR012448">
    <property type="entry name" value="DUF1652"/>
</dbReference>
<proteinExistence type="predicted"/>
<dbReference type="EMBL" id="JACCAT010000001">
    <property type="protein sequence ID" value="NYH11646.1"/>
    <property type="molecule type" value="Genomic_DNA"/>
</dbReference>
<evidence type="ECO:0000313" key="2">
    <source>
        <dbReference type="Proteomes" id="UP000553035"/>
    </source>
</evidence>
<gene>
    <name evidence="1" type="ORF">GGI52_004689</name>
</gene>
<sequence>MLSILELRHIIESAFLPLTCKCWVEPQGSLQAQICDPISGEVELLVTGISISSLVGRQAIINLIHDIREELKLTHENRSWHR</sequence>
<dbReference type="Pfam" id="PF07865">
    <property type="entry name" value="DUF1652"/>
    <property type="match status" value="1"/>
</dbReference>
<name>A0A7Z0AVP6_9PSED</name>
<evidence type="ECO:0000313" key="1">
    <source>
        <dbReference type="EMBL" id="NYH11646.1"/>
    </source>
</evidence>
<evidence type="ECO:0008006" key="3">
    <source>
        <dbReference type="Google" id="ProtNLM"/>
    </source>
</evidence>
<organism evidence="1 2">
    <name type="scientific">Pseudomonas moraviensis</name>
    <dbReference type="NCBI Taxonomy" id="321662"/>
    <lineage>
        <taxon>Bacteria</taxon>
        <taxon>Pseudomonadati</taxon>
        <taxon>Pseudomonadota</taxon>
        <taxon>Gammaproteobacteria</taxon>
        <taxon>Pseudomonadales</taxon>
        <taxon>Pseudomonadaceae</taxon>
        <taxon>Pseudomonas</taxon>
    </lineage>
</organism>
<dbReference type="AlphaFoldDB" id="A0A7Z0AVP6"/>